<dbReference type="EMBL" id="QNUE01000009">
    <property type="protein sequence ID" value="REC66316.1"/>
    <property type="molecule type" value="Genomic_DNA"/>
</dbReference>
<dbReference type="AlphaFoldDB" id="A0A3D9CKM4"/>
<sequence length="80" mass="8394">MKKIIVLAAFCTAGLMSAKSAAAQGSAEKKSEVKKETGRSAAAYACVPVTYSCGIKGWACGKTVMEMLENAWSGDSFFCD</sequence>
<organism evidence="2 3">
    <name type="scientific">Chryseobacterium flavum</name>
    <dbReference type="NCBI Taxonomy" id="415851"/>
    <lineage>
        <taxon>Bacteria</taxon>
        <taxon>Pseudomonadati</taxon>
        <taxon>Bacteroidota</taxon>
        <taxon>Flavobacteriia</taxon>
        <taxon>Flavobacteriales</taxon>
        <taxon>Weeksellaceae</taxon>
        <taxon>Chryseobacterium group</taxon>
        <taxon>Chryseobacterium</taxon>
    </lineage>
</organism>
<dbReference type="RefSeq" id="WP_115960506.1">
    <property type="nucleotide sequence ID" value="NZ_CBCRVL010000025.1"/>
</dbReference>
<name>A0A3D9CKM4_9FLAO</name>
<accession>A0A3D9CKM4</accession>
<comment type="caution">
    <text evidence="2">The sequence shown here is derived from an EMBL/GenBank/DDBJ whole genome shotgun (WGS) entry which is preliminary data.</text>
</comment>
<evidence type="ECO:0000313" key="3">
    <source>
        <dbReference type="Proteomes" id="UP000256769"/>
    </source>
</evidence>
<gene>
    <name evidence="2" type="ORF">DRF59_12655</name>
</gene>
<protein>
    <submittedName>
        <fullName evidence="2">Uncharacterized protein</fullName>
    </submittedName>
</protein>
<reference evidence="2 3" key="1">
    <citation type="journal article" date="2007" name="Int. J. Syst. Evol. Microbiol.">
        <title>Chryseobacterium flavum sp. nov., isolated from polluted soil.</title>
        <authorList>
            <person name="Zhou Y."/>
            <person name="Dong J."/>
            <person name="Wang X."/>
            <person name="Huang X."/>
            <person name="Zhang K.Y."/>
            <person name="Zhang Y.Q."/>
            <person name="Guo Y.F."/>
            <person name="Lai R."/>
            <person name="Li W.J."/>
        </authorList>
    </citation>
    <scope>NUCLEOTIDE SEQUENCE [LARGE SCALE GENOMIC DNA]</scope>
    <source>
        <strain evidence="2 3">KCTC 12877</strain>
    </source>
</reference>
<dbReference type="OrthoDB" id="1452818at2"/>
<keyword evidence="1" id="KW-0732">Signal</keyword>
<feature type="signal peptide" evidence="1">
    <location>
        <begin position="1"/>
        <end position="22"/>
    </location>
</feature>
<dbReference type="Proteomes" id="UP000256769">
    <property type="component" value="Unassembled WGS sequence"/>
</dbReference>
<feature type="chain" id="PRO_5017549271" evidence="1">
    <location>
        <begin position="23"/>
        <end position="80"/>
    </location>
</feature>
<evidence type="ECO:0000256" key="1">
    <source>
        <dbReference type="SAM" id="SignalP"/>
    </source>
</evidence>
<proteinExistence type="predicted"/>
<evidence type="ECO:0000313" key="2">
    <source>
        <dbReference type="EMBL" id="REC66316.1"/>
    </source>
</evidence>
<keyword evidence="3" id="KW-1185">Reference proteome</keyword>